<dbReference type="InterPro" id="IPR036388">
    <property type="entry name" value="WH-like_DNA-bd_sf"/>
</dbReference>
<dbReference type="GO" id="GO:0003677">
    <property type="term" value="F:DNA binding"/>
    <property type="evidence" value="ECO:0007669"/>
    <property type="project" value="InterPro"/>
</dbReference>
<dbReference type="Gene3D" id="1.10.10.10">
    <property type="entry name" value="Winged helix-like DNA-binding domain superfamily/Winged helix DNA-binding domain"/>
    <property type="match status" value="1"/>
</dbReference>
<dbReference type="Pfam" id="PF01498">
    <property type="entry name" value="HTH_Tnp_Tc3_2"/>
    <property type="match status" value="1"/>
</dbReference>
<dbReference type="OrthoDB" id="120326at2759"/>
<keyword evidence="4" id="KW-1185">Reference proteome</keyword>
<dbReference type="InterPro" id="IPR002492">
    <property type="entry name" value="Transposase_Tc1-like"/>
</dbReference>
<proteinExistence type="predicted"/>
<organism evidence="3 4">
    <name type="scientific">Araneus ventricosus</name>
    <name type="common">Orbweaver spider</name>
    <name type="synonym">Epeira ventricosa</name>
    <dbReference type="NCBI Taxonomy" id="182803"/>
    <lineage>
        <taxon>Eukaryota</taxon>
        <taxon>Metazoa</taxon>
        <taxon>Ecdysozoa</taxon>
        <taxon>Arthropoda</taxon>
        <taxon>Chelicerata</taxon>
        <taxon>Arachnida</taxon>
        <taxon>Araneae</taxon>
        <taxon>Araneomorphae</taxon>
        <taxon>Entelegynae</taxon>
        <taxon>Araneoidea</taxon>
        <taxon>Araneidae</taxon>
        <taxon>Araneus</taxon>
    </lineage>
</organism>
<protein>
    <recommendedName>
        <fullName evidence="2">Transposase Tc1-like domain-containing protein</fullName>
    </recommendedName>
</protein>
<dbReference type="Proteomes" id="UP000499080">
    <property type="component" value="Unassembled WGS sequence"/>
</dbReference>
<dbReference type="EMBL" id="BGPR01002000">
    <property type="protein sequence ID" value="GBM65900.1"/>
    <property type="molecule type" value="Genomic_DNA"/>
</dbReference>
<evidence type="ECO:0000259" key="2">
    <source>
        <dbReference type="Pfam" id="PF01498"/>
    </source>
</evidence>
<name>A0A4Y2HKY6_ARAVE</name>
<feature type="domain" description="Transposase Tc1-like" evidence="2">
    <location>
        <begin position="73"/>
        <end position="141"/>
    </location>
</feature>
<dbReference type="GO" id="GO:0015074">
    <property type="term" value="P:DNA integration"/>
    <property type="evidence" value="ECO:0007669"/>
    <property type="project" value="InterPro"/>
</dbReference>
<dbReference type="SUPFAM" id="SSF46689">
    <property type="entry name" value="Homeodomain-like"/>
    <property type="match status" value="1"/>
</dbReference>
<dbReference type="GO" id="GO:0005634">
    <property type="term" value="C:nucleus"/>
    <property type="evidence" value="ECO:0007669"/>
    <property type="project" value="UniProtKB-SubCell"/>
</dbReference>
<evidence type="ECO:0000313" key="4">
    <source>
        <dbReference type="Proteomes" id="UP000499080"/>
    </source>
</evidence>
<accession>A0A4Y2HKY6</accession>
<reference evidence="3 4" key="1">
    <citation type="journal article" date="2019" name="Sci. Rep.">
        <title>Orb-weaving spider Araneus ventricosus genome elucidates the spidroin gene catalogue.</title>
        <authorList>
            <person name="Kono N."/>
            <person name="Nakamura H."/>
            <person name="Ohtoshi R."/>
            <person name="Moran D.A.P."/>
            <person name="Shinohara A."/>
            <person name="Yoshida Y."/>
            <person name="Fujiwara M."/>
            <person name="Mori M."/>
            <person name="Tomita M."/>
            <person name="Arakawa K."/>
        </authorList>
    </citation>
    <scope>NUCLEOTIDE SEQUENCE [LARGE SCALE GENOMIC DNA]</scope>
</reference>
<comment type="subcellular location">
    <subcellularLocation>
        <location evidence="1">Nucleus</location>
    </subcellularLocation>
</comment>
<dbReference type="AlphaFoldDB" id="A0A4Y2HKY6"/>
<comment type="caution">
    <text evidence="3">The sequence shown here is derived from an EMBL/GenBank/DDBJ whole genome shotgun (WGS) entry which is preliminary data.</text>
</comment>
<evidence type="ECO:0000256" key="1">
    <source>
        <dbReference type="ARBA" id="ARBA00004123"/>
    </source>
</evidence>
<gene>
    <name evidence="3" type="ORF">AVEN_23930_1</name>
</gene>
<dbReference type="Gene3D" id="3.30.420.10">
    <property type="entry name" value="Ribonuclease H-like superfamily/Ribonuclease H"/>
    <property type="match status" value="1"/>
</dbReference>
<dbReference type="GO" id="GO:0006313">
    <property type="term" value="P:DNA transposition"/>
    <property type="evidence" value="ECO:0007669"/>
    <property type="project" value="InterPro"/>
</dbReference>
<evidence type="ECO:0000313" key="3">
    <source>
        <dbReference type="EMBL" id="GBM65900.1"/>
    </source>
</evidence>
<dbReference type="InterPro" id="IPR009057">
    <property type="entry name" value="Homeodomain-like_sf"/>
</dbReference>
<sequence length="163" mass="19079">MAGRHKVTTNSMRNLIIEHFKDDKSIRTIGKLVKVSHLAVFATIKRCKLRGTVENALKSGAPHKLTPRNRSFIMHKIKKNPRLCAVKLTTELEKRFAIKLNPETVRRVIRSYGYNSRVTRRKFFINERTRKLRLDFAKSMVDKNISFWESVIFVDESKFNIFG</sequence>
<dbReference type="InterPro" id="IPR036397">
    <property type="entry name" value="RNaseH_sf"/>
</dbReference>